<evidence type="ECO:0008006" key="4">
    <source>
        <dbReference type="Google" id="ProtNLM"/>
    </source>
</evidence>
<accession>A0A9E8SH60</accession>
<protein>
    <recommendedName>
        <fullName evidence="4">DUF4258 domain-containing protein</fullName>
    </recommendedName>
</protein>
<sequence>MSLLKRFGYYFGGFAVGLVILAFFLNGKRVSCDYGPDARVLKNIGTKELVFSEEAKVFIASQHIDTTQINYMLYKGDVNFSKSDTKKSPCKMYYIEGELQAKEAALTIENCEKQAVLKTIEFLN</sequence>
<feature type="transmembrane region" description="Helical" evidence="1">
    <location>
        <begin position="7"/>
        <end position="25"/>
    </location>
</feature>
<keyword evidence="3" id="KW-1185">Reference proteome</keyword>
<evidence type="ECO:0000313" key="3">
    <source>
        <dbReference type="Proteomes" id="UP001164705"/>
    </source>
</evidence>
<dbReference type="KEGG" id="lnu:N7U66_01170"/>
<dbReference type="Proteomes" id="UP001164705">
    <property type="component" value="Chromosome"/>
</dbReference>
<organism evidence="2 3">
    <name type="scientific">Lacinutrix neustonica</name>
    <dbReference type="NCBI Taxonomy" id="2980107"/>
    <lineage>
        <taxon>Bacteria</taxon>
        <taxon>Pseudomonadati</taxon>
        <taxon>Bacteroidota</taxon>
        <taxon>Flavobacteriia</taxon>
        <taxon>Flavobacteriales</taxon>
        <taxon>Flavobacteriaceae</taxon>
        <taxon>Lacinutrix</taxon>
    </lineage>
</organism>
<reference evidence="2" key="1">
    <citation type="submission" date="2022-11" db="EMBL/GenBank/DDBJ databases">
        <title>Lacinutrix neustonica HL-RS19T sp. nov., isolated from the surface microlayer sample of brackish Lake Shihwa.</title>
        <authorList>
            <person name="Choi J.Y."/>
            <person name="Hwang C.Y."/>
        </authorList>
    </citation>
    <scope>NUCLEOTIDE SEQUENCE</scope>
    <source>
        <strain evidence="2">HL-RS19</strain>
    </source>
</reference>
<evidence type="ECO:0000313" key="2">
    <source>
        <dbReference type="EMBL" id="WAC02375.1"/>
    </source>
</evidence>
<dbReference type="RefSeq" id="WP_267676973.1">
    <property type="nucleotide sequence ID" value="NZ_CP113088.1"/>
</dbReference>
<evidence type="ECO:0000256" key="1">
    <source>
        <dbReference type="SAM" id="Phobius"/>
    </source>
</evidence>
<proteinExistence type="predicted"/>
<keyword evidence="1" id="KW-0472">Membrane</keyword>
<keyword evidence="1" id="KW-1133">Transmembrane helix</keyword>
<dbReference type="EMBL" id="CP113088">
    <property type="protein sequence ID" value="WAC02375.1"/>
    <property type="molecule type" value="Genomic_DNA"/>
</dbReference>
<dbReference type="AlphaFoldDB" id="A0A9E8SH60"/>
<name>A0A9E8SH60_9FLAO</name>
<gene>
    <name evidence="2" type="ORF">N7U66_01170</name>
</gene>
<keyword evidence="1" id="KW-0812">Transmembrane</keyword>